<dbReference type="AlphaFoldDB" id="A0A815LP52"/>
<evidence type="ECO:0000256" key="1">
    <source>
        <dbReference type="ARBA" id="ARBA00022729"/>
    </source>
</evidence>
<feature type="domain" description="CBM1" evidence="3">
    <location>
        <begin position="13"/>
        <end position="49"/>
    </location>
</feature>
<dbReference type="GO" id="GO:0005576">
    <property type="term" value="C:extracellular region"/>
    <property type="evidence" value="ECO:0007669"/>
    <property type="project" value="InterPro"/>
</dbReference>
<feature type="compositionally biased region" description="Low complexity" evidence="2">
    <location>
        <begin position="126"/>
        <end position="184"/>
    </location>
</feature>
<dbReference type="GO" id="GO:0030248">
    <property type="term" value="F:cellulose binding"/>
    <property type="evidence" value="ECO:0007669"/>
    <property type="project" value="InterPro"/>
</dbReference>
<dbReference type="InterPro" id="IPR052179">
    <property type="entry name" value="DD-CPase-like"/>
</dbReference>
<gene>
    <name evidence="4" type="ORF">JYZ213_LOCUS38324</name>
</gene>
<protein>
    <recommendedName>
        <fullName evidence="3">CBM1 domain-containing protein</fullName>
    </recommendedName>
</protein>
<evidence type="ECO:0000256" key="2">
    <source>
        <dbReference type="SAM" id="MobiDB-lite"/>
    </source>
</evidence>
<reference evidence="4" key="1">
    <citation type="submission" date="2021-02" db="EMBL/GenBank/DDBJ databases">
        <authorList>
            <person name="Nowell W R."/>
        </authorList>
    </citation>
    <scope>NUCLEOTIDE SEQUENCE</scope>
</reference>
<dbReference type="PANTHER" id="PTHR34385:SF1">
    <property type="entry name" value="PEPTIDOGLYCAN L-ALANYL-D-GLUTAMATE ENDOPEPTIDASE CWLK"/>
    <property type="match status" value="1"/>
</dbReference>
<dbReference type="InterPro" id="IPR003709">
    <property type="entry name" value="VanY-like_core_dom"/>
</dbReference>
<dbReference type="PANTHER" id="PTHR34385">
    <property type="entry name" value="D-ALANYL-D-ALANINE CARBOXYPEPTIDASE"/>
    <property type="match status" value="1"/>
</dbReference>
<organism evidence="4 5">
    <name type="scientific">Adineta steineri</name>
    <dbReference type="NCBI Taxonomy" id="433720"/>
    <lineage>
        <taxon>Eukaryota</taxon>
        <taxon>Metazoa</taxon>
        <taxon>Spiralia</taxon>
        <taxon>Gnathifera</taxon>
        <taxon>Rotifera</taxon>
        <taxon>Eurotatoria</taxon>
        <taxon>Bdelloidea</taxon>
        <taxon>Adinetida</taxon>
        <taxon>Adinetidae</taxon>
        <taxon>Adineta</taxon>
    </lineage>
</organism>
<dbReference type="GO" id="GO:0008233">
    <property type="term" value="F:peptidase activity"/>
    <property type="evidence" value="ECO:0007669"/>
    <property type="project" value="InterPro"/>
</dbReference>
<dbReference type="SMART" id="SM00236">
    <property type="entry name" value="fCBD"/>
    <property type="match status" value="2"/>
</dbReference>
<feature type="compositionally biased region" description="Acidic residues" evidence="2">
    <location>
        <begin position="219"/>
        <end position="253"/>
    </location>
</feature>
<name>A0A815LP52_9BILA</name>
<dbReference type="SUPFAM" id="SSF57180">
    <property type="entry name" value="Cellulose-binding domain"/>
    <property type="match status" value="2"/>
</dbReference>
<accession>A0A815LP52</accession>
<dbReference type="Gene3D" id="3.30.1380.10">
    <property type="match status" value="1"/>
</dbReference>
<dbReference type="Pfam" id="PF02557">
    <property type="entry name" value="VanY"/>
    <property type="match status" value="1"/>
</dbReference>
<dbReference type="SUPFAM" id="SSF55166">
    <property type="entry name" value="Hedgehog/DD-peptidase"/>
    <property type="match status" value="1"/>
</dbReference>
<dbReference type="Pfam" id="PF00734">
    <property type="entry name" value="CBM_1"/>
    <property type="match status" value="2"/>
</dbReference>
<dbReference type="InterPro" id="IPR000254">
    <property type="entry name" value="CBD"/>
</dbReference>
<dbReference type="CDD" id="cd14814">
    <property type="entry name" value="Peptidase_M15"/>
    <property type="match status" value="1"/>
</dbReference>
<dbReference type="PROSITE" id="PS51164">
    <property type="entry name" value="CBM1_2"/>
    <property type="match status" value="2"/>
</dbReference>
<dbReference type="InterPro" id="IPR035971">
    <property type="entry name" value="CBD_sf"/>
</dbReference>
<dbReference type="InterPro" id="IPR009045">
    <property type="entry name" value="Zn_M74/Hedgehog-like"/>
</dbReference>
<comment type="caution">
    <text evidence="4">The sequence shown here is derived from an EMBL/GenBank/DDBJ whole genome shotgun (WGS) entry which is preliminary data.</text>
</comment>
<evidence type="ECO:0000313" key="5">
    <source>
        <dbReference type="Proteomes" id="UP000663845"/>
    </source>
</evidence>
<feature type="domain" description="CBM1" evidence="3">
    <location>
        <begin position="68"/>
        <end position="103"/>
    </location>
</feature>
<keyword evidence="1" id="KW-0732">Signal</keyword>
<proteinExistence type="predicted"/>
<sequence>MLILLLLLVTGASTVRLYEQCGGEGWRGSTVCDSPTQCFRRSKWFSSCQVACPGSDWECATNAGNSIGRAQPWDQCGGEGWRGPTSCIQYACRERSVYYSQCRPDCPQGWLCSGSATPIAATISTAPTSSPLVTSPTRPSTTSLSSSSVPLASFSSSISTTLSQGTSPSSVQSTASASTEAISTPGKEVDGTDEIGEDIDDINIEDIEGLDELAPYDPSEFDNEDFDTDDFSDPSEQDLDELQQQENGDNEEFQEYKDIFGRRRKRRQSTASGSSCEADGVSGVCLLTSSCTGKSVPGHCSGSVNIQCCIEEEETYGSCQVNNAEGICRDISTCKDGTSYAGKCPGDANVQCCIKKTSTAATSTAGSSNNQLCGSYVNEATSVLEGNSKKQFQVVKIKREHLSNPSHYTLNVNSSDNTMAQKTACAFDKMASMAKKSNVVLKINSGFRVFTRQQYFYNCYKTGKCNNGAKAAVPGTSNHGIGLALDISTNCGSQKGATAPAACTTHSNGVYQWLYTNAHKFGFTRTVKSEPWHWEFRGIGVERASFS</sequence>
<dbReference type="GO" id="GO:0006508">
    <property type="term" value="P:proteolysis"/>
    <property type="evidence" value="ECO:0007669"/>
    <property type="project" value="InterPro"/>
</dbReference>
<dbReference type="EMBL" id="CAJNOG010001113">
    <property type="protein sequence ID" value="CAF1410113.1"/>
    <property type="molecule type" value="Genomic_DNA"/>
</dbReference>
<evidence type="ECO:0000259" key="3">
    <source>
        <dbReference type="PROSITE" id="PS51164"/>
    </source>
</evidence>
<dbReference type="GO" id="GO:0005975">
    <property type="term" value="P:carbohydrate metabolic process"/>
    <property type="evidence" value="ECO:0007669"/>
    <property type="project" value="InterPro"/>
</dbReference>
<dbReference type="Proteomes" id="UP000663845">
    <property type="component" value="Unassembled WGS sequence"/>
</dbReference>
<feature type="region of interest" description="Disordered" evidence="2">
    <location>
        <begin position="213"/>
        <end position="253"/>
    </location>
</feature>
<evidence type="ECO:0000313" key="4">
    <source>
        <dbReference type="EMBL" id="CAF1410113.1"/>
    </source>
</evidence>
<dbReference type="PROSITE" id="PS00562">
    <property type="entry name" value="CBM1_1"/>
    <property type="match status" value="1"/>
</dbReference>
<feature type="region of interest" description="Disordered" evidence="2">
    <location>
        <begin position="126"/>
        <end position="198"/>
    </location>
</feature>